<dbReference type="Gene3D" id="2.130.10.30">
    <property type="entry name" value="Regulator of chromosome condensation 1/beta-lactamase-inhibitor protein II"/>
    <property type="match status" value="3"/>
</dbReference>
<feature type="repeat" description="RCC1" evidence="1">
    <location>
        <begin position="215"/>
        <end position="266"/>
    </location>
</feature>
<dbReference type="OrthoDB" id="5370059at2759"/>
<dbReference type="PANTHER" id="PTHR46849">
    <property type="entry name" value="RCC1 DOMAIN-CONTAINING PROTEIN 1"/>
    <property type="match status" value="1"/>
</dbReference>
<sequence>MDETEHRASSRPALNSEGNFQFCGFGYNGFAQISTHRSVSKGQEVETLPPRSSALTPVTLDVGCVSCIVACWSTTFYLKENGTVSTMGWICGTKEVGEEANLLPGHFVTDVCCSWTQLAFLTKDGDCLLWSNYTNGMSKPVKVKSNGVKFKAVGCRESSCILITGSGQAGFIANEQVQDGSDTKPVVVFRPIDITNQMSSVACGKEHALLLTSSGVVYSLGSGSRGQLGRGLLVDEQSAEVVPALEGIRIQFVAAGGWHSAAISGEKRKEKSRNNNSKVLQTMDNVSFGDLYMWGWNEKGQLGLAVNHHDDDDRQSSSGQVQCQTVPVPINIPDDLEILTVSCGTRHTAAVAGDGSVWTWGWGYYGQLGHGDQENRSTPTQVAALSSVKLKPKTLCCGAWSTFVIIAK</sequence>
<name>A0A9W9YMP3_9CNID</name>
<protein>
    <submittedName>
        <fullName evidence="2">RCC1 domain-containing protein 1</fullName>
    </submittedName>
</protein>
<reference evidence="2" key="1">
    <citation type="submission" date="2023-01" db="EMBL/GenBank/DDBJ databases">
        <title>Genome assembly of the deep-sea coral Lophelia pertusa.</title>
        <authorList>
            <person name="Herrera S."/>
            <person name="Cordes E."/>
        </authorList>
    </citation>
    <scope>NUCLEOTIDE SEQUENCE</scope>
    <source>
        <strain evidence="2">USNM1676648</strain>
        <tissue evidence="2">Polyp</tissue>
    </source>
</reference>
<dbReference type="Proteomes" id="UP001163046">
    <property type="component" value="Unassembled WGS sequence"/>
</dbReference>
<evidence type="ECO:0000313" key="2">
    <source>
        <dbReference type="EMBL" id="KAJ7356337.1"/>
    </source>
</evidence>
<dbReference type="SUPFAM" id="SSF50985">
    <property type="entry name" value="RCC1/BLIP-II"/>
    <property type="match status" value="1"/>
</dbReference>
<dbReference type="PANTHER" id="PTHR46849:SF1">
    <property type="entry name" value="RCC1 DOMAIN-CONTAINING PROTEIN 1"/>
    <property type="match status" value="1"/>
</dbReference>
<gene>
    <name evidence="2" type="primary">RCCD1</name>
    <name evidence="2" type="ORF">OS493_025446</name>
</gene>
<dbReference type="InterPro" id="IPR009091">
    <property type="entry name" value="RCC1/BLIP-II"/>
</dbReference>
<dbReference type="PROSITE" id="PS00626">
    <property type="entry name" value="RCC1_2"/>
    <property type="match status" value="2"/>
</dbReference>
<dbReference type="Pfam" id="PF00415">
    <property type="entry name" value="RCC1"/>
    <property type="match status" value="3"/>
</dbReference>
<dbReference type="EMBL" id="MU827322">
    <property type="protein sequence ID" value="KAJ7356337.1"/>
    <property type="molecule type" value="Genomic_DNA"/>
</dbReference>
<feature type="repeat" description="RCC1" evidence="1">
    <location>
        <begin position="355"/>
        <end position="408"/>
    </location>
</feature>
<evidence type="ECO:0000313" key="3">
    <source>
        <dbReference type="Proteomes" id="UP001163046"/>
    </source>
</evidence>
<dbReference type="PRINTS" id="PR00633">
    <property type="entry name" value="RCCNDNSATION"/>
</dbReference>
<keyword evidence="3" id="KW-1185">Reference proteome</keyword>
<accession>A0A9W9YMP3</accession>
<dbReference type="InterPro" id="IPR052830">
    <property type="entry name" value="RCC1_domain-containing"/>
</dbReference>
<proteinExistence type="predicted"/>
<dbReference type="AlphaFoldDB" id="A0A9W9YMP3"/>
<organism evidence="2 3">
    <name type="scientific">Desmophyllum pertusum</name>
    <dbReference type="NCBI Taxonomy" id="174260"/>
    <lineage>
        <taxon>Eukaryota</taxon>
        <taxon>Metazoa</taxon>
        <taxon>Cnidaria</taxon>
        <taxon>Anthozoa</taxon>
        <taxon>Hexacorallia</taxon>
        <taxon>Scleractinia</taxon>
        <taxon>Caryophylliina</taxon>
        <taxon>Caryophylliidae</taxon>
        <taxon>Desmophyllum</taxon>
    </lineage>
</organism>
<feature type="repeat" description="RCC1" evidence="1">
    <location>
        <begin position="289"/>
        <end position="354"/>
    </location>
</feature>
<comment type="caution">
    <text evidence="2">The sequence shown here is derived from an EMBL/GenBank/DDBJ whole genome shotgun (WGS) entry which is preliminary data.</text>
</comment>
<dbReference type="PROSITE" id="PS50012">
    <property type="entry name" value="RCC1_3"/>
    <property type="match status" value="3"/>
</dbReference>
<dbReference type="InterPro" id="IPR000408">
    <property type="entry name" value="Reg_chr_condens"/>
</dbReference>
<evidence type="ECO:0000256" key="1">
    <source>
        <dbReference type="PROSITE-ProRule" id="PRU00235"/>
    </source>
</evidence>